<proteinExistence type="predicted"/>
<comment type="caution">
    <text evidence="1">The sequence shown here is derived from an EMBL/GenBank/DDBJ whole genome shotgun (WGS) entry which is preliminary data.</text>
</comment>
<protein>
    <submittedName>
        <fullName evidence="1">Uncharacterized protein</fullName>
    </submittedName>
</protein>
<organism evidence="1 2">
    <name type="scientific">Datura stramonium</name>
    <name type="common">Jimsonweed</name>
    <name type="synonym">Common thornapple</name>
    <dbReference type="NCBI Taxonomy" id="4076"/>
    <lineage>
        <taxon>Eukaryota</taxon>
        <taxon>Viridiplantae</taxon>
        <taxon>Streptophyta</taxon>
        <taxon>Embryophyta</taxon>
        <taxon>Tracheophyta</taxon>
        <taxon>Spermatophyta</taxon>
        <taxon>Magnoliopsida</taxon>
        <taxon>eudicotyledons</taxon>
        <taxon>Gunneridae</taxon>
        <taxon>Pentapetalae</taxon>
        <taxon>asterids</taxon>
        <taxon>lamiids</taxon>
        <taxon>Solanales</taxon>
        <taxon>Solanaceae</taxon>
        <taxon>Solanoideae</taxon>
        <taxon>Datureae</taxon>
        <taxon>Datura</taxon>
    </lineage>
</organism>
<dbReference type="EMBL" id="JACEIK010014072">
    <property type="protein sequence ID" value="MCE3216759.1"/>
    <property type="molecule type" value="Genomic_DNA"/>
</dbReference>
<accession>A0ABS8WYL9</accession>
<reference evidence="1 2" key="1">
    <citation type="journal article" date="2021" name="BMC Genomics">
        <title>Datura genome reveals duplications of psychoactive alkaloid biosynthetic genes and high mutation rate following tissue culture.</title>
        <authorList>
            <person name="Rajewski A."/>
            <person name="Carter-House D."/>
            <person name="Stajich J."/>
            <person name="Litt A."/>
        </authorList>
    </citation>
    <scope>NUCLEOTIDE SEQUENCE [LARGE SCALE GENOMIC DNA]</scope>
    <source>
        <strain evidence="1">AR-01</strain>
    </source>
</reference>
<gene>
    <name evidence="1" type="ORF">HAX54_007931</name>
</gene>
<sequence>MHLFRCVLSPNVKELESELIREGSPKISVGIVKYNERNEREEENLKVAYVVALKSKRRQRKKKLFANDFELDVPISALKIRKQNKKKQLATEKTTVTLVEKEVESAVDAVIEKQLTIKLINNSNILLLLDGCSVLPIMAFIKAIRKRSVIEKRTINDYVLYIFRLKK</sequence>
<name>A0ABS8WYL9_DATST</name>
<dbReference type="Proteomes" id="UP000823775">
    <property type="component" value="Unassembled WGS sequence"/>
</dbReference>
<feature type="non-terminal residue" evidence="1">
    <location>
        <position position="167"/>
    </location>
</feature>
<evidence type="ECO:0000313" key="1">
    <source>
        <dbReference type="EMBL" id="MCE3216759.1"/>
    </source>
</evidence>
<keyword evidence="2" id="KW-1185">Reference proteome</keyword>
<evidence type="ECO:0000313" key="2">
    <source>
        <dbReference type="Proteomes" id="UP000823775"/>
    </source>
</evidence>